<dbReference type="GO" id="GO:0019957">
    <property type="term" value="F:C-C chemokine binding"/>
    <property type="evidence" value="ECO:0007669"/>
    <property type="project" value="TreeGrafter"/>
</dbReference>
<accession>A0AB34H4X3</accession>
<evidence type="ECO:0000313" key="17">
    <source>
        <dbReference type="Proteomes" id="UP001159641"/>
    </source>
</evidence>
<dbReference type="Gene3D" id="1.20.1070.10">
    <property type="entry name" value="Rhodopsin 7-helix transmembrane proteins"/>
    <property type="match status" value="1"/>
</dbReference>
<dbReference type="GO" id="GO:0007204">
    <property type="term" value="P:positive regulation of cytosolic calcium ion concentration"/>
    <property type="evidence" value="ECO:0007669"/>
    <property type="project" value="TreeGrafter"/>
</dbReference>
<feature type="transmembrane region" description="Helical" evidence="14">
    <location>
        <begin position="115"/>
        <end position="137"/>
    </location>
</feature>
<keyword evidence="7" id="KW-1015">Disulfide bond</keyword>
<feature type="transmembrane region" description="Helical" evidence="14">
    <location>
        <begin position="290"/>
        <end position="313"/>
    </location>
</feature>
<evidence type="ECO:0000256" key="12">
    <source>
        <dbReference type="RuleBase" id="RU000688"/>
    </source>
</evidence>
<feature type="compositionally biased region" description="Acidic residues" evidence="13">
    <location>
        <begin position="377"/>
        <end position="389"/>
    </location>
</feature>
<reference evidence="16 17" key="1">
    <citation type="submission" date="2022-11" db="EMBL/GenBank/DDBJ databases">
        <title>Whole genome sequence of Eschrichtius robustus ER-17-0199.</title>
        <authorList>
            <person name="Bruniche-Olsen A."/>
            <person name="Black A.N."/>
            <person name="Fields C.J."/>
            <person name="Walden K."/>
            <person name="Dewoody J.A."/>
        </authorList>
    </citation>
    <scope>NUCLEOTIDE SEQUENCE [LARGE SCALE GENOMIC DNA]</scope>
    <source>
        <strain evidence="16">ER-17-0199</strain>
        <tissue evidence="16">Blubber</tissue>
    </source>
</reference>
<dbReference type="PROSITE" id="PS00237">
    <property type="entry name" value="G_PROTEIN_RECEP_F1_1"/>
    <property type="match status" value="1"/>
</dbReference>
<comment type="caution">
    <text evidence="16">The sequence shown here is derived from an EMBL/GenBank/DDBJ whole genome shotgun (WGS) entry which is preliminary data.</text>
</comment>
<evidence type="ECO:0000256" key="4">
    <source>
        <dbReference type="ARBA" id="ARBA00022989"/>
    </source>
</evidence>
<dbReference type="GO" id="GO:0006955">
    <property type="term" value="P:immune response"/>
    <property type="evidence" value="ECO:0007669"/>
    <property type="project" value="InterPro"/>
</dbReference>
<evidence type="ECO:0000256" key="8">
    <source>
        <dbReference type="ARBA" id="ARBA00023170"/>
    </source>
</evidence>
<evidence type="ECO:0000256" key="2">
    <source>
        <dbReference type="ARBA" id="ARBA00022475"/>
    </source>
</evidence>
<evidence type="ECO:0000256" key="11">
    <source>
        <dbReference type="ARBA" id="ARBA00080387"/>
    </source>
</evidence>
<feature type="region of interest" description="Disordered" evidence="13">
    <location>
        <begin position="376"/>
        <end position="409"/>
    </location>
</feature>
<dbReference type="PRINTS" id="PR00237">
    <property type="entry name" value="GPCRRHODOPSN"/>
</dbReference>
<keyword evidence="6 14" id="KW-0472">Membrane</keyword>
<evidence type="ECO:0000256" key="5">
    <source>
        <dbReference type="ARBA" id="ARBA00023040"/>
    </source>
</evidence>
<dbReference type="InterPro" id="IPR005382">
    <property type="entry name" value="Chemokine_CCR10"/>
</dbReference>
<evidence type="ECO:0000256" key="14">
    <source>
        <dbReference type="SAM" id="Phobius"/>
    </source>
</evidence>
<feature type="domain" description="G-protein coupled receptors family 1 profile" evidence="15">
    <location>
        <begin position="58"/>
        <end position="310"/>
    </location>
</feature>
<dbReference type="PANTHER" id="PTHR10489">
    <property type="entry name" value="CELL ADHESION MOLECULE"/>
    <property type="match status" value="1"/>
</dbReference>
<name>A0AB34H4X3_ESCRO</name>
<dbReference type="GO" id="GO:0016493">
    <property type="term" value="F:C-C chemokine receptor activity"/>
    <property type="evidence" value="ECO:0007669"/>
    <property type="project" value="InterPro"/>
</dbReference>
<feature type="region of interest" description="Disordered" evidence="13">
    <location>
        <begin position="491"/>
        <end position="536"/>
    </location>
</feature>
<evidence type="ECO:0000259" key="15">
    <source>
        <dbReference type="PROSITE" id="PS50262"/>
    </source>
</evidence>
<feature type="compositionally biased region" description="Pro residues" evidence="13">
    <location>
        <begin position="495"/>
        <end position="506"/>
    </location>
</feature>
<keyword evidence="8 12" id="KW-0675">Receptor</keyword>
<dbReference type="PANTHER" id="PTHR10489:SF735">
    <property type="entry name" value="C-C CHEMOKINE RECEPTOR TYPE 10"/>
    <property type="match status" value="1"/>
</dbReference>
<dbReference type="Pfam" id="PF00001">
    <property type="entry name" value="7tm_1"/>
    <property type="match status" value="1"/>
</dbReference>
<dbReference type="PRINTS" id="PR01557">
    <property type="entry name" value="CHEMOKINER10"/>
</dbReference>
<dbReference type="SUPFAM" id="SSF81321">
    <property type="entry name" value="Family A G protein-coupled receptor-like"/>
    <property type="match status" value="1"/>
</dbReference>
<dbReference type="FunFam" id="1.20.1070.10:FF:000184">
    <property type="entry name" value="C-C chemokine receptor type 10"/>
    <property type="match status" value="1"/>
</dbReference>
<organism evidence="16 17">
    <name type="scientific">Eschrichtius robustus</name>
    <name type="common">California gray whale</name>
    <name type="synonym">Eschrichtius gibbosus</name>
    <dbReference type="NCBI Taxonomy" id="9764"/>
    <lineage>
        <taxon>Eukaryota</taxon>
        <taxon>Metazoa</taxon>
        <taxon>Chordata</taxon>
        <taxon>Craniata</taxon>
        <taxon>Vertebrata</taxon>
        <taxon>Euteleostomi</taxon>
        <taxon>Mammalia</taxon>
        <taxon>Eutheria</taxon>
        <taxon>Laurasiatheria</taxon>
        <taxon>Artiodactyla</taxon>
        <taxon>Whippomorpha</taxon>
        <taxon>Cetacea</taxon>
        <taxon>Mysticeti</taxon>
        <taxon>Eschrichtiidae</taxon>
        <taxon>Eschrichtius</taxon>
    </lineage>
</organism>
<dbReference type="AlphaFoldDB" id="A0AB34H4X3"/>
<protein>
    <recommendedName>
        <fullName evidence="10">C-C chemokine receptor type 10</fullName>
    </recommendedName>
    <alternativeName>
        <fullName evidence="11">G-protein coupled receptor 2</fullName>
    </alternativeName>
</protein>
<dbReference type="InterPro" id="IPR050119">
    <property type="entry name" value="CCR1-9-like"/>
</dbReference>
<feature type="transmembrane region" description="Helical" evidence="14">
    <location>
        <begin position="250"/>
        <end position="270"/>
    </location>
</feature>
<gene>
    <name evidence="16" type="ORF">J1605_023295</name>
</gene>
<comment type="subcellular location">
    <subcellularLocation>
        <location evidence="1">Cell membrane</location>
        <topology evidence="1">Multi-pass membrane protein</topology>
    </subcellularLocation>
</comment>
<evidence type="ECO:0000256" key="3">
    <source>
        <dbReference type="ARBA" id="ARBA00022692"/>
    </source>
</evidence>
<feature type="transmembrane region" description="Helical" evidence="14">
    <location>
        <begin position="81"/>
        <end position="103"/>
    </location>
</feature>
<keyword evidence="4 14" id="KW-1133">Transmembrane helix</keyword>
<feature type="transmembrane region" description="Helical" evidence="14">
    <location>
        <begin position="158"/>
        <end position="179"/>
    </location>
</feature>
<evidence type="ECO:0000256" key="13">
    <source>
        <dbReference type="SAM" id="MobiDB-lite"/>
    </source>
</evidence>
<proteinExistence type="inferred from homology"/>
<keyword evidence="2" id="KW-1003">Cell membrane</keyword>
<dbReference type="GO" id="GO:0060326">
    <property type="term" value="P:cell chemotaxis"/>
    <property type="evidence" value="ECO:0007669"/>
    <property type="project" value="TreeGrafter"/>
</dbReference>
<keyword evidence="3 12" id="KW-0812">Transmembrane</keyword>
<keyword evidence="5 12" id="KW-0297">G-protein coupled receptor</keyword>
<feature type="compositionally biased region" description="Low complexity" evidence="13">
    <location>
        <begin position="507"/>
        <end position="523"/>
    </location>
</feature>
<evidence type="ECO:0000313" key="16">
    <source>
        <dbReference type="EMBL" id="KAJ8786863.1"/>
    </source>
</evidence>
<dbReference type="Proteomes" id="UP001159641">
    <property type="component" value="Unassembled WGS sequence"/>
</dbReference>
<dbReference type="PROSITE" id="PS50262">
    <property type="entry name" value="G_PROTEIN_RECEP_F1_2"/>
    <property type="match status" value="1"/>
</dbReference>
<dbReference type="InterPro" id="IPR017452">
    <property type="entry name" value="GPCR_Rhodpsn_7TM"/>
</dbReference>
<evidence type="ECO:0000256" key="1">
    <source>
        <dbReference type="ARBA" id="ARBA00004651"/>
    </source>
</evidence>
<sequence>MGTEPAEQVSWGPYSGDDEEAYSAEPLPELCYKADVQAFSRAFQPSVSLTVAALGLAGNGLVLATHLAARRAARSPTSAHLLQLALADLLLALTLPFAAAGALQGWSLGSVTCRAISGLYSASFHAGFLFLACISADRYVAIARALPTGPRPPVPGRAHLVSVIVWLLSLLLALPALLFSQDGQREGQRRCRLIFPEGLTQTVKGVSAVAHVVLGFALPLGVMAACYALLGRTLLATRGPERRRALRVVVALVAAFVVLQLPYSLALLLDTADLLAARERSCPASKRKDLALLVTGGLALARCGLNPVLYAFLGLRFRQDLRRLLRVSPTPCSSAPAARTPIPRLLARMPLPGGLWWLLCCRRGFTLLHRDYGDGELSGDGDEDEDEETFELRTPSPAGGGRVSPGGFEALSQSLSLQPAVTPDPAPDSSQTPCSCGLGARETFLPGGQKPPRAQAAARLGMCLWASRSTLGAVHLLGALRQGRRHAWPDLAQPLPSPLGPRPIPSPSASASAEECGEAGWAARTPGSAPLPILER</sequence>
<feature type="transmembrane region" description="Helical" evidence="14">
    <location>
        <begin position="208"/>
        <end position="230"/>
    </location>
</feature>
<keyword evidence="9 12" id="KW-0807">Transducer</keyword>
<evidence type="ECO:0000256" key="7">
    <source>
        <dbReference type="ARBA" id="ARBA00023157"/>
    </source>
</evidence>
<evidence type="ECO:0000256" key="10">
    <source>
        <dbReference type="ARBA" id="ARBA00069895"/>
    </source>
</evidence>
<dbReference type="GO" id="GO:0009897">
    <property type="term" value="C:external side of plasma membrane"/>
    <property type="evidence" value="ECO:0007669"/>
    <property type="project" value="TreeGrafter"/>
</dbReference>
<feature type="transmembrane region" description="Helical" evidence="14">
    <location>
        <begin position="49"/>
        <end position="69"/>
    </location>
</feature>
<keyword evidence="17" id="KW-1185">Reference proteome</keyword>
<dbReference type="EMBL" id="JAIQCJ010001902">
    <property type="protein sequence ID" value="KAJ8786863.1"/>
    <property type="molecule type" value="Genomic_DNA"/>
</dbReference>
<comment type="similarity">
    <text evidence="12">Belongs to the G-protein coupled receptor 1 family.</text>
</comment>
<evidence type="ECO:0000256" key="6">
    <source>
        <dbReference type="ARBA" id="ARBA00023136"/>
    </source>
</evidence>
<evidence type="ECO:0000256" key="9">
    <source>
        <dbReference type="ARBA" id="ARBA00023224"/>
    </source>
</evidence>
<dbReference type="GO" id="GO:0019722">
    <property type="term" value="P:calcium-mediated signaling"/>
    <property type="evidence" value="ECO:0007669"/>
    <property type="project" value="TreeGrafter"/>
</dbReference>
<dbReference type="InterPro" id="IPR000276">
    <property type="entry name" value="GPCR_Rhodpsn"/>
</dbReference>